<evidence type="ECO:0000256" key="7">
    <source>
        <dbReference type="ARBA" id="ARBA00022643"/>
    </source>
</evidence>
<feature type="binding site" evidence="11">
    <location>
        <position position="228"/>
    </location>
    <ligand>
        <name>FMN</name>
        <dbReference type="ChEBI" id="CHEBI:58210"/>
    </ligand>
</feature>
<dbReference type="GO" id="GO:0044205">
    <property type="term" value="P:'de novo' UMP biosynthetic process"/>
    <property type="evidence" value="ECO:0007669"/>
    <property type="project" value="UniProtKB-UniRule"/>
</dbReference>
<feature type="binding site" evidence="11">
    <location>
        <begin position="56"/>
        <end position="57"/>
    </location>
    <ligand>
        <name>FMN</name>
        <dbReference type="ChEBI" id="CHEBI:58210"/>
    </ligand>
</feature>
<dbReference type="InterPro" id="IPR012135">
    <property type="entry name" value="Dihydroorotate_DH_1_2"/>
</dbReference>
<dbReference type="HAMAP" id="MF_00224">
    <property type="entry name" value="DHO_dh_type1"/>
    <property type="match status" value="1"/>
</dbReference>
<evidence type="ECO:0000313" key="13">
    <source>
        <dbReference type="EMBL" id="BCL61805.1"/>
    </source>
</evidence>
<dbReference type="CDD" id="cd04740">
    <property type="entry name" value="DHOD_1B_like"/>
    <property type="match status" value="1"/>
</dbReference>
<gene>
    <name evidence="11 13" type="primary">pyrD</name>
    <name evidence="13" type="ORF">DGMP_24980</name>
</gene>
<dbReference type="InterPro" id="IPR050074">
    <property type="entry name" value="DHO_dehydrogenase"/>
</dbReference>
<reference evidence="13" key="1">
    <citation type="submission" date="2020-09" db="EMBL/GenBank/DDBJ databases">
        <title>Desulfogranum mesoprofundum gen. nov., sp. nov., a novel mesophilic, sulfate-reducing chemolithoautotroph isolated from a deep-sea hydrothermal vent chimney in the Suiyo Seamount.</title>
        <authorList>
            <person name="Hashimoto Y."/>
            <person name="Nakagawa S."/>
        </authorList>
    </citation>
    <scope>NUCLEOTIDE SEQUENCE</scope>
    <source>
        <strain evidence="13">KT2</strain>
    </source>
</reference>
<dbReference type="NCBIfam" id="NF005574">
    <property type="entry name" value="PRK07259.1"/>
    <property type="match status" value="1"/>
</dbReference>
<dbReference type="FunFam" id="3.20.20.70:FF:000027">
    <property type="entry name" value="Dihydropyrimidine dehydrogenase [NADP(+)]"/>
    <property type="match status" value="1"/>
</dbReference>
<dbReference type="PIRSF" id="PIRSF000164">
    <property type="entry name" value="DHO_oxidase"/>
    <property type="match status" value="1"/>
</dbReference>
<feature type="domain" description="Dihydroorotate dehydrogenase catalytic" evidence="12">
    <location>
        <begin position="22"/>
        <end position="295"/>
    </location>
</feature>
<dbReference type="Pfam" id="PF01180">
    <property type="entry name" value="DHO_dh"/>
    <property type="match status" value="1"/>
</dbReference>
<feature type="binding site" evidence="11">
    <location>
        <position position="110"/>
    </location>
    <ligand>
        <name>FMN</name>
        <dbReference type="ChEBI" id="CHEBI:58210"/>
    </ligand>
</feature>
<feature type="binding site" evidence="11">
    <location>
        <begin position="254"/>
        <end position="255"/>
    </location>
    <ligand>
        <name>FMN</name>
        <dbReference type="ChEBI" id="CHEBI:58210"/>
    </ligand>
</feature>
<dbReference type="KEGG" id="dbk:DGMP_24980"/>
<proteinExistence type="inferred from homology"/>
<dbReference type="GO" id="GO:0005737">
    <property type="term" value="C:cytoplasm"/>
    <property type="evidence" value="ECO:0007669"/>
    <property type="project" value="UniProtKB-SubCell"/>
</dbReference>
<dbReference type="PANTHER" id="PTHR48109">
    <property type="entry name" value="DIHYDROOROTATE DEHYDROGENASE (QUINONE), MITOCHONDRIAL-RELATED"/>
    <property type="match status" value="1"/>
</dbReference>
<dbReference type="EMBL" id="AP024086">
    <property type="protein sequence ID" value="BCL61805.1"/>
    <property type="molecule type" value="Genomic_DNA"/>
</dbReference>
<comment type="pathway">
    <text evidence="2 11">Pyrimidine metabolism; UMP biosynthesis via de novo pathway.</text>
</comment>
<comment type="subunit">
    <text evidence="4">Heterotetramer of 2 PyrK and 2 PyrD type B subunits.</text>
</comment>
<evidence type="ECO:0000256" key="9">
    <source>
        <dbReference type="ARBA" id="ARBA00023002"/>
    </source>
</evidence>
<dbReference type="GO" id="GO:0004152">
    <property type="term" value="F:dihydroorotate dehydrogenase activity"/>
    <property type="evidence" value="ECO:0007669"/>
    <property type="project" value="UniProtKB-UniRule"/>
</dbReference>
<dbReference type="Proteomes" id="UP000826725">
    <property type="component" value="Chromosome"/>
</dbReference>
<keyword evidence="5 11" id="KW-0963">Cytoplasm</keyword>
<feature type="binding site" evidence="11">
    <location>
        <position position="138"/>
    </location>
    <ligand>
        <name>substrate</name>
    </ligand>
</feature>
<protein>
    <recommendedName>
        <fullName evidence="11">Dihydroorotate dehydrogenase</fullName>
        <shortName evidence="11">DHOD</shortName>
        <shortName evidence="11">DHODase</shortName>
        <shortName evidence="11">DHOdehase</shortName>
        <ecNumber evidence="11">1.3.-.-</ecNumber>
    </recommendedName>
</protein>
<evidence type="ECO:0000256" key="11">
    <source>
        <dbReference type="HAMAP-Rule" id="MF_00224"/>
    </source>
</evidence>
<keyword evidence="14" id="KW-1185">Reference proteome</keyword>
<dbReference type="InterPro" id="IPR033888">
    <property type="entry name" value="DHOD_1B"/>
</dbReference>
<feature type="binding site" evidence="11">
    <location>
        <begin position="80"/>
        <end position="84"/>
    </location>
    <ligand>
        <name>substrate</name>
    </ligand>
</feature>
<keyword evidence="8 11" id="KW-0665">Pyrimidine biosynthesis</keyword>
<feature type="binding site" evidence="11">
    <location>
        <position position="202"/>
    </location>
    <ligand>
        <name>FMN</name>
        <dbReference type="ChEBI" id="CHEBI:58210"/>
    </ligand>
</feature>
<evidence type="ECO:0000259" key="12">
    <source>
        <dbReference type="Pfam" id="PF01180"/>
    </source>
</evidence>
<feature type="binding site" evidence="11">
    <location>
        <position position="176"/>
    </location>
    <ligand>
        <name>FMN</name>
        <dbReference type="ChEBI" id="CHEBI:58210"/>
    </ligand>
</feature>
<evidence type="ECO:0000256" key="8">
    <source>
        <dbReference type="ARBA" id="ARBA00022975"/>
    </source>
</evidence>
<evidence type="ECO:0000256" key="6">
    <source>
        <dbReference type="ARBA" id="ARBA00022630"/>
    </source>
</evidence>
<dbReference type="InterPro" id="IPR024920">
    <property type="entry name" value="Dihydroorotate_DH_1"/>
</dbReference>
<evidence type="ECO:0000256" key="2">
    <source>
        <dbReference type="ARBA" id="ARBA00004725"/>
    </source>
</evidence>
<keyword evidence="9 11" id="KW-0560">Oxidoreductase</keyword>
<comment type="cofactor">
    <cofactor evidence="11">
        <name>FMN</name>
        <dbReference type="ChEBI" id="CHEBI:58210"/>
    </cofactor>
    <text evidence="11">Binds 1 FMN per subunit.</text>
</comment>
<feature type="binding site" evidence="11">
    <location>
        <position position="32"/>
    </location>
    <ligand>
        <name>FMN</name>
        <dbReference type="ChEBI" id="CHEBI:58210"/>
    </ligand>
</feature>
<sequence>MEFVNNSRDAAPDLRVNIGGSLTIANPVMTASGTFGYAREFEQLMNLHRLGAVIVKGISLYPRQGNPPPRIVETPCGMLNAIGLQNVGVERFIAEKMVYLAGLNIPVIVNILGDSLDEYREITEKLAGVEGVAGLEVNISCPNVKKGGVAFGTDPAMAMAVTKAVKERADVPVMVKLSPNVSDITVMAKSVEDGGADAISLINTLIGMAVDVKTRKPVLGNIIGGLSGPAIKPIALRMVYQVAGCVSVPVIGIGGIENSEDALEFLLAGASAVQIGTASFVNPRASEEVVEGISAYVTAEKLPSVRSLIGALDVGLIEI</sequence>
<accession>A0A8D5JPZ2</accession>
<dbReference type="PROSITE" id="PS00912">
    <property type="entry name" value="DHODEHASE_2"/>
    <property type="match status" value="1"/>
</dbReference>
<dbReference type="RefSeq" id="WP_228854225.1">
    <property type="nucleotide sequence ID" value="NZ_AP024086.1"/>
</dbReference>
<dbReference type="GO" id="GO:0006207">
    <property type="term" value="P:'de novo' pyrimidine nucleobase biosynthetic process"/>
    <property type="evidence" value="ECO:0007669"/>
    <property type="project" value="InterPro"/>
</dbReference>
<feature type="active site" description="Nucleophile" evidence="11">
    <location>
        <position position="141"/>
    </location>
</feature>
<keyword evidence="10" id="KW-0520">NAD</keyword>
<dbReference type="EC" id="1.3.-.-" evidence="11"/>
<evidence type="ECO:0000256" key="4">
    <source>
        <dbReference type="ARBA" id="ARBA00011669"/>
    </source>
</evidence>
<feature type="binding site" evidence="11">
    <location>
        <begin position="203"/>
        <end position="204"/>
    </location>
    <ligand>
        <name>substrate</name>
    </ligand>
</feature>
<organism evidence="13 14">
    <name type="scientific">Desulfomarina profundi</name>
    <dbReference type="NCBI Taxonomy" id="2772557"/>
    <lineage>
        <taxon>Bacteria</taxon>
        <taxon>Pseudomonadati</taxon>
        <taxon>Thermodesulfobacteriota</taxon>
        <taxon>Desulfobulbia</taxon>
        <taxon>Desulfobulbales</taxon>
        <taxon>Desulfobulbaceae</taxon>
        <taxon>Desulfomarina</taxon>
    </lineage>
</organism>
<dbReference type="InterPro" id="IPR001295">
    <property type="entry name" value="Dihydroorotate_DH_CS"/>
</dbReference>
<evidence type="ECO:0000256" key="3">
    <source>
        <dbReference type="ARBA" id="ARBA00008008"/>
    </source>
</evidence>
<dbReference type="NCBIfam" id="TIGR01037">
    <property type="entry name" value="pyrD_sub1_fam"/>
    <property type="match status" value="1"/>
</dbReference>
<name>A0A8D5JPZ2_9BACT</name>
<evidence type="ECO:0000256" key="1">
    <source>
        <dbReference type="ARBA" id="ARBA00004496"/>
    </source>
</evidence>
<dbReference type="InterPro" id="IPR005720">
    <property type="entry name" value="Dihydroorotate_DH_cat"/>
</dbReference>
<dbReference type="UniPathway" id="UPA00070"/>
<comment type="function">
    <text evidence="11">Catalyzes the conversion of dihydroorotate to orotate.</text>
</comment>
<comment type="subcellular location">
    <subcellularLocation>
        <location evidence="1 11">Cytoplasm</location>
    </subcellularLocation>
</comment>
<dbReference type="AlphaFoldDB" id="A0A8D5JPZ2"/>
<dbReference type="PROSITE" id="PS00911">
    <property type="entry name" value="DHODEHASE_1"/>
    <property type="match status" value="1"/>
</dbReference>
<feature type="binding site" evidence="11">
    <location>
        <begin position="276"/>
        <end position="277"/>
    </location>
    <ligand>
        <name>FMN</name>
        <dbReference type="ChEBI" id="CHEBI:58210"/>
    </ligand>
</feature>
<comment type="catalytic activity">
    <reaction evidence="11">
        <text>(S)-dihydroorotate + A = orotate + AH2</text>
        <dbReference type="Rhea" id="RHEA:18073"/>
        <dbReference type="ChEBI" id="CHEBI:13193"/>
        <dbReference type="ChEBI" id="CHEBI:17499"/>
        <dbReference type="ChEBI" id="CHEBI:30839"/>
        <dbReference type="ChEBI" id="CHEBI:30864"/>
    </reaction>
</comment>
<evidence type="ECO:0000313" key="14">
    <source>
        <dbReference type="Proteomes" id="UP000826725"/>
    </source>
</evidence>
<dbReference type="InterPro" id="IPR049622">
    <property type="entry name" value="Dihydroorotate_DH_I"/>
</dbReference>
<feature type="binding site" evidence="11">
    <location>
        <position position="138"/>
    </location>
    <ligand>
        <name>FMN</name>
        <dbReference type="ChEBI" id="CHEBI:58210"/>
    </ligand>
</feature>
<evidence type="ECO:0000256" key="10">
    <source>
        <dbReference type="ARBA" id="ARBA00023027"/>
    </source>
</evidence>
<feature type="binding site" evidence="11">
    <location>
        <position position="56"/>
    </location>
    <ligand>
        <name>substrate</name>
    </ligand>
</feature>
<comment type="similarity">
    <text evidence="3 11">Belongs to the dihydroorotate dehydrogenase family. Type 1 subfamily.</text>
</comment>
<keyword evidence="7 11" id="KW-0288">FMN</keyword>
<keyword evidence="6 11" id="KW-0285">Flavoprotein</keyword>
<dbReference type="PANTHER" id="PTHR48109:SF1">
    <property type="entry name" value="DIHYDROOROTATE DEHYDROGENASE (FUMARATE)"/>
    <property type="match status" value="1"/>
</dbReference>
<evidence type="ECO:0000256" key="5">
    <source>
        <dbReference type="ARBA" id="ARBA00022490"/>
    </source>
</evidence>